<dbReference type="Proteomes" id="UP000182179">
    <property type="component" value="Unassembled WGS sequence"/>
</dbReference>
<dbReference type="EMBL" id="FNTS01000002">
    <property type="protein sequence ID" value="SEE52629.1"/>
    <property type="molecule type" value="Genomic_DNA"/>
</dbReference>
<dbReference type="Gene3D" id="3.90.1530.10">
    <property type="entry name" value="Conserved hypothetical protein from pyrococcus furiosus pfu- 392566-001, ParB domain"/>
    <property type="match status" value="1"/>
</dbReference>
<comment type="caution">
    <text evidence="1">The sequence shown here is derived from an EMBL/GenBank/DDBJ whole genome shotgun (WGS) entry which is preliminary data.</text>
</comment>
<reference evidence="1 2" key="1">
    <citation type="submission" date="2016-10" db="EMBL/GenBank/DDBJ databases">
        <authorList>
            <person name="Varghese N."/>
            <person name="Submissions S."/>
        </authorList>
    </citation>
    <scope>NUCLEOTIDE SEQUENCE [LARGE SCALE GENOMIC DNA]</scope>
    <source>
        <strain evidence="1 2">BS2773</strain>
    </source>
</reference>
<accession>A0A1H5JJI6</accession>
<gene>
    <name evidence="1" type="ORF">SAMN04515675_6036</name>
</gene>
<dbReference type="SUPFAM" id="SSF110849">
    <property type="entry name" value="ParB/Sulfiredoxin"/>
    <property type="match status" value="1"/>
</dbReference>
<evidence type="ECO:0008006" key="3">
    <source>
        <dbReference type="Google" id="ProtNLM"/>
    </source>
</evidence>
<dbReference type="Pfam" id="PF08857">
    <property type="entry name" value="ParBc_2"/>
    <property type="match status" value="1"/>
</dbReference>
<keyword evidence="2" id="KW-1185">Reference proteome</keyword>
<dbReference type="InterPro" id="IPR036086">
    <property type="entry name" value="ParB/Sulfiredoxin_sf"/>
</dbReference>
<evidence type="ECO:0000313" key="2">
    <source>
        <dbReference type="Proteomes" id="UP000182179"/>
    </source>
</evidence>
<organism evidence="1 2">
    <name type="scientific">Pseudomonas costantinii</name>
    <dbReference type="NCBI Taxonomy" id="168469"/>
    <lineage>
        <taxon>Bacteria</taxon>
        <taxon>Pseudomonadati</taxon>
        <taxon>Pseudomonadota</taxon>
        <taxon>Gammaproteobacteria</taxon>
        <taxon>Pseudomonadales</taxon>
        <taxon>Pseudomonadaceae</taxon>
        <taxon>Pseudomonas</taxon>
    </lineage>
</organism>
<dbReference type="PIRSF" id="PIRSF029669">
    <property type="entry name" value="UCP029669"/>
    <property type="match status" value="1"/>
</dbReference>
<dbReference type="InterPro" id="IPR016932">
    <property type="entry name" value="UCP029669"/>
</dbReference>
<sequence length="221" mass="25634">MRAKLSAYWFPYLEMSMARPRPQLITSKLEKLHPTQLTVGMAEVAVKREAWTKLKRKERDAALDKHWFPCVLGPDERYYITDHHHFGLALLLEEVKNVSLLMLKDLSFVERSTFWNVMAFNQWVHPYDARGLRRTYEAIPRRITDLQDDPYRSLAGMLRTAGGYAKDATPFSEFLWADFFRSRIGSDVVNQPNAKLLSKAMGLARSQEARYLPGWVGPIEN</sequence>
<dbReference type="InterPro" id="IPR014956">
    <property type="entry name" value="ParBc_2"/>
</dbReference>
<evidence type="ECO:0000313" key="1">
    <source>
        <dbReference type="EMBL" id="SEE52629.1"/>
    </source>
</evidence>
<proteinExistence type="predicted"/>
<protein>
    <recommendedName>
        <fullName evidence="3">Chromosome partitioning protein ParB</fullName>
    </recommendedName>
</protein>
<dbReference type="CDD" id="cd16390">
    <property type="entry name" value="ParB_N_Srx_like"/>
    <property type="match status" value="1"/>
</dbReference>
<dbReference type="Gene3D" id="1.10.8.10">
    <property type="entry name" value="DNA helicase RuvA subunit, C-terminal domain"/>
    <property type="match status" value="1"/>
</dbReference>
<name>A0A1H5JJI6_9PSED</name>